<accession>A0ABW4PTW6</accession>
<name>A0ABW4PTW6_9MICO</name>
<sequence length="197" mass="20373">MSTRRFLPRGSRTYELSRGLSPDSFAGLTVPASTHASPGDAYGDLAPGDLAENGAHLYLRHLDGALCALREAGLTAEDARNCVRGGADVLLNPQSLSTPAGVTCWPCDSSFWLRHADAAALARTAPEPLDEDLPATFALFMGPDGEAVVMATGALSWGPTLRVLDHDGTTVPAAAVPLSPSFPTPGDGAEALHVVGD</sequence>
<dbReference type="RefSeq" id="WP_343906205.1">
    <property type="nucleotide sequence ID" value="NZ_BAAAIS010000005.1"/>
</dbReference>
<evidence type="ECO:0000313" key="2">
    <source>
        <dbReference type="Proteomes" id="UP001597280"/>
    </source>
</evidence>
<organism evidence="1 2">
    <name type="scientific">Brachybacterium rhamnosum</name>
    <dbReference type="NCBI Taxonomy" id="173361"/>
    <lineage>
        <taxon>Bacteria</taxon>
        <taxon>Bacillati</taxon>
        <taxon>Actinomycetota</taxon>
        <taxon>Actinomycetes</taxon>
        <taxon>Micrococcales</taxon>
        <taxon>Dermabacteraceae</taxon>
        <taxon>Brachybacterium</taxon>
    </lineage>
</organism>
<protein>
    <submittedName>
        <fullName evidence="1">Uncharacterized protein</fullName>
    </submittedName>
</protein>
<evidence type="ECO:0000313" key="1">
    <source>
        <dbReference type="EMBL" id="MFD1833828.1"/>
    </source>
</evidence>
<proteinExistence type="predicted"/>
<keyword evidence="2" id="KW-1185">Reference proteome</keyword>
<gene>
    <name evidence="1" type="ORF">ACFSDA_01950</name>
</gene>
<reference evidence="2" key="1">
    <citation type="journal article" date="2019" name="Int. J. Syst. Evol. Microbiol.">
        <title>The Global Catalogue of Microorganisms (GCM) 10K type strain sequencing project: providing services to taxonomists for standard genome sequencing and annotation.</title>
        <authorList>
            <consortium name="The Broad Institute Genomics Platform"/>
            <consortium name="The Broad Institute Genome Sequencing Center for Infectious Disease"/>
            <person name="Wu L."/>
            <person name="Ma J."/>
        </authorList>
    </citation>
    <scope>NUCLEOTIDE SEQUENCE [LARGE SCALE GENOMIC DNA]</scope>
    <source>
        <strain evidence="2">JCM 11650</strain>
    </source>
</reference>
<dbReference type="Proteomes" id="UP001597280">
    <property type="component" value="Unassembled WGS sequence"/>
</dbReference>
<dbReference type="EMBL" id="JBHUFL010000001">
    <property type="protein sequence ID" value="MFD1833828.1"/>
    <property type="molecule type" value="Genomic_DNA"/>
</dbReference>
<comment type="caution">
    <text evidence="1">The sequence shown here is derived from an EMBL/GenBank/DDBJ whole genome shotgun (WGS) entry which is preliminary data.</text>
</comment>